<accession>A0A0B4XPA9</accession>
<organism evidence="2 3">
    <name type="scientific">Isoalcanivorax pacificus W11-5</name>
    <dbReference type="NCBI Taxonomy" id="391936"/>
    <lineage>
        <taxon>Bacteria</taxon>
        <taxon>Pseudomonadati</taxon>
        <taxon>Pseudomonadota</taxon>
        <taxon>Gammaproteobacteria</taxon>
        <taxon>Oceanospirillales</taxon>
        <taxon>Alcanivoracaceae</taxon>
        <taxon>Isoalcanivorax</taxon>
    </lineage>
</organism>
<protein>
    <submittedName>
        <fullName evidence="2">Uncharacterized protein</fullName>
    </submittedName>
</protein>
<evidence type="ECO:0000256" key="1">
    <source>
        <dbReference type="SAM" id="SignalP"/>
    </source>
</evidence>
<feature type="chain" id="PRO_5002097359" evidence="1">
    <location>
        <begin position="27"/>
        <end position="338"/>
    </location>
</feature>
<name>A0A0B4XPA9_9GAMM</name>
<gene>
    <name evidence="2" type="ORF">S7S_10890</name>
</gene>
<dbReference type="KEGG" id="apac:S7S_10890"/>
<dbReference type="Gene3D" id="3.40.190.170">
    <property type="entry name" value="Bacterial extracellular solute-binding protein, family 7"/>
    <property type="match status" value="1"/>
</dbReference>
<evidence type="ECO:0000313" key="2">
    <source>
        <dbReference type="EMBL" id="AJD48590.1"/>
    </source>
</evidence>
<keyword evidence="3" id="KW-1185">Reference proteome</keyword>
<dbReference type="Pfam" id="PF19582">
    <property type="entry name" value="AdeT1_2"/>
    <property type="match status" value="1"/>
</dbReference>
<dbReference type="RefSeq" id="WP_008737251.1">
    <property type="nucleotide sequence ID" value="NZ_CP004387.1"/>
</dbReference>
<dbReference type="EMBL" id="CP004387">
    <property type="protein sequence ID" value="AJD48590.1"/>
    <property type="molecule type" value="Genomic_DNA"/>
</dbReference>
<evidence type="ECO:0000313" key="3">
    <source>
        <dbReference type="Proteomes" id="UP000006764"/>
    </source>
</evidence>
<dbReference type="HOGENOM" id="CLU_058180_0_0_6"/>
<dbReference type="InterPro" id="IPR045758">
    <property type="entry name" value="AdeT1/2"/>
</dbReference>
<keyword evidence="1" id="KW-0732">Signal</keyword>
<dbReference type="Proteomes" id="UP000006764">
    <property type="component" value="Chromosome"/>
</dbReference>
<dbReference type="STRING" id="391936.S7S_10890"/>
<dbReference type="AlphaFoldDB" id="A0A0B4XPA9"/>
<sequence>MDRHVRRGPLWPFFALLCSLTTPALAEPLQRTICVWDLVGNAGPTMAIMREWRTEALNWGLDATLVVHTNEGITAEELKAGQCDAAVVTDFRSRPFNRYTGTINAIGAVPDYEHLRLVMQVLAHPQSADKMTQGPYTIMGMAPAGGAYIFVNDREINTLAKAAGKKFAVLEHDPMQAQMVAQMGATPVASDVTNFSSRFNNGQVDIIAAPLIVYNALELYRGLSPDGAIIDYPLLQITLQVVARSDRFTAEIMQQSRSYFFSQYDRYVQMLEQEARQVDPKWMQAIPTSEKQEYEMTMQEARIQLRDQGQYDGEMLTLQRRVRCRIDAGRSECTNPQE</sequence>
<feature type="signal peptide" evidence="1">
    <location>
        <begin position="1"/>
        <end position="26"/>
    </location>
</feature>
<dbReference type="OrthoDB" id="6075679at2"/>
<dbReference type="InterPro" id="IPR038404">
    <property type="entry name" value="TRAP_DctP_sf"/>
</dbReference>
<reference evidence="2 3" key="1">
    <citation type="journal article" date="2012" name="J. Bacteriol.">
        <title>Genome sequence of an alkane-degrading bacterium, Alcanivorax pacificus type strain W11-5, isolated from deep sea sediment.</title>
        <authorList>
            <person name="Lai Q."/>
            <person name="Shao Z."/>
        </authorList>
    </citation>
    <scope>NUCLEOTIDE SEQUENCE [LARGE SCALE GENOMIC DNA]</scope>
    <source>
        <strain evidence="2 3">W11-5</strain>
    </source>
</reference>
<proteinExistence type="predicted"/>